<evidence type="ECO:0008006" key="4">
    <source>
        <dbReference type="Google" id="ProtNLM"/>
    </source>
</evidence>
<protein>
    <recommendedName>
        <fullName evidence="4">Selenoprotein O</fullName>
    </recommendedName>
</protein>
<dbReference type="AlphaFoldDB" id="A0AAW0N4T0"/>
<dbReference type="Proteomes" id="UP001460270">
    <property type="component" value="Unassembled WGS sequence"/>
</dbReference>
<dbReference type="PANTHER" id="PTHR12153:SF15">
    <property type="entry name" value="PROTEIN ADENYLYLTRANSFERASE SELO, MITOCHONDRIAL"/>
    <property type="match status" value="1"/>
</dbReference>
<evidence type="ECO:0000313" key="2">
    <source>
        <dbReference type="EMBL" id="KAK7891673.1"/>
    </source>
</evidence>
<organism evidence="2 3">
    <name type="scientific">Mugilogobius chulae</name>
    <name type="common">yellowstripe goby</name>
    <dbReference type="NCBI Taxonomy" id="88201"/>
    <lineage>
        <taxon>Eukaryota</taxon>
        <taxon>Metazoa</taxon>
        <taxon>Chordata</taxon>
        <taxon>Craniata</taxon>
        <taxon>Vertebrata</taxon>
        <taxon>Euteleostomi</taxon>
        <taxon>Actinopterygii</taxon>
        <taxon>Neopterygii</taxon>
        <taxon>Teleostei</taxon>
        <taxon>Neoteleostei</taxon>
        <taxon>Acanthomorphata</taxon>
        <taxon>Gobiaria</taxon>
        <taxon>Gobiiformes</taxon>
        <taxon>Gobioidei</taxon>
        <taxon>Gobiidae</taxon>
        <taxon>Gobionellinae</taxon>
        <taxon>Mugilogobius</taxon>
    </lineage>
</organism>
<dbReference type="GO" id="GO:0005524">
    <property type="term" value="F:ATP binding"/>
    <property type="evidence" value="ECO:0007669"/>
    <property type="project" value="UniProtKB-KW"/>
</dbReference>
<comment type="caution">
    <text evidence="2">The sequence shown here is derived from an EMBL/GenBank/DDBJ whole genome shotgun (WGS) entry which is preliminary data.</text>
</comment>
<keyword evidence="1" id="KW-0175">Coiled coil</keyword>
<name>A0AAW0N4T0_9GOBI</name>
<proteinExistence type="predicted"/>
<accession>A0AAW0N4T0</accession>
<feature type="coiled-coil region" evidence="1">
    <location>
        <begin position="29"/>
        <end position="86"/>
    </location>
</feature>
<gene>
    <name evidence="2" type="ORF">WMY93_023636</name>
</gene>
<sequence>MDPRELAMLLSLAQTNPPLFQMISDRATIARQLDKLSKLKDLMESSEEELKIKQEDDWTAWIRRYRKRLGRELEGHSDAVQAVQDERVKVMDSTNPRVVLRNYIAQNAIEAAENGDFSEVQRVLKVLENPFSSQPGLELPTWVSKRGDNEDERGKKLRRAVRFIIHHQ</sequence>
<keyword evidence="3" id="KW-1185">Reference proteome</keyword>
<evidence type="ECO:0000256" key="1">
    <source>
        <dbReference type="SAM" id="Coils"/>
    </source>
</evidence>
<dbReference type="EMBL" id="JBBPFD010000017">
    <property type="protein sequence ID" value="KAK7891673.1"/>
    <property type="molecule type" value="Genomic_DNA"/>
</dbReference>
<evidence type="ECO:0000313" key="3">
    <source>
        <dbReference type="Proteomes" id="UP001460270"/>
    </source>
</evidence>
<dbReference type="GO" id="GO:0016779">
    <property type="term" value="F:nucleotidyltransferase activity"/>
    <property type="evidence" value="ECO:0007669"/>
    <property type="project" value="UniProtKB-KW"/>
</dbReference>
<dbReference type="GO" id="GO:0046872">
    <property type="term" value="F:metal ion binding"/>
    <property type="evidence" value="ECO:0007669"/>
    <property type="project" value="UniProtKB-KW"/>
</dbReference>
<dbReference type="PANTHER" id="PTHR12153">
    <property type="entry name" value="SELENOPROTEIN O"/>
    <property type="match status" value="1"/>
</dbReference>
<reference evidence="3" key="1">
    <citation type="submission" date="2024-04" db="EMBL/GenBank/DDBJ databases">
        <title>Salinicola lusitanus LLJ914,a marine bacterium isolated from the Okinawa Trough.</title>
        <authorList>
            <person name="Li J."/>
        </authorList>
    </citation>
    <scope>NUCLEOTIDE SEQUENCE [LARGE SCALE GENOMIC DNA]</scope>
</reference>